<dbReference type="PANTHER" id="PTHR48111:SF21">
    <property type="entry name" value="DNA-BINDING DUAL MASTER TRANSCRIPTIONAL REGULATOR RPAA"/>
    <property type="match status" value="1"/>
</dbReference>
<dbReference type="PROSITE" id="PS51755">
    <property type="entry name" value="OMPR_PHOB"/>
    <property type="match status" value="1"/>
</dbReference>
<evidence type="ECO:0000313" key="11">
    <source>
        <dbReference type="Proteomes" id="UP000029223"/>
    </source>
</evidence>
<dbReference type="InterPro" id="IPR039420">
    <property type="entry name" value="WalR-like"/>
</dbReference>
<dbReference type="InterPro" id="IPR016032">
    <property type="entry name" value="Sig_transdc_resp-reg_C-effctor"/>
</dbReference>
<dbReference type="Gene3D" id="1.10.10.10">
    <property type="entry name" value="Winged helix-like DNA-binding domain superfamily/Winged helix DNA-binding domain"/>
    <property type="match status" value="1"/>
</dbReference>
<evidence type="ECO:0000259" key="8">
    <source>
        <dbReference type="PROSITE" id="PS50110"/>
    </source>
</evidence>
<keyword evidence="1 6" id="KW-0597">Phosphoprotein</keyword>
<evidence type="ECO:0000256" key="2">
    <source>
        <dbReference type="ARBA" id="ARBA00023012"/>
    </source>
</evidence>
<dbReference type="Gene3D" id="6.10.250.690">
    <property type="match status" value="1"/>
</dbReference>
<reference evidence="11" key="1">
    <citation type="submission" date="2014-09" db="EMBL/GenBank/DDBJ databases">
        <title>Vibrio variabilis JCM 19239. (C206) whole genome shotgun sequence.</title>
        <authorList>
            <person name="Sawabe T."/>
            <person name="Meirelles P."/>
            <person name="Nakanishi M."/>
            <person name="Sayaka M."/>
            <person name="Hattori M."/>
            <person name="Ohkuma M."/>
        </authorList>
    </citation>
    <scope>NUCLEOTIDE SEQUENCE [LARGE SCALE GENOMIC DNA]</scope>
    <source>
        <strain evidence="11">JCM 19239</strain>
    </source>
</reference>
<protein>
    <submittedName>
        <fullName evidence="10">DNA-binding response regulator</fullName>
    </submittedName>
</protein>
<dbReference type="SMART" id="SM00862">
    <property type="entry name" value="Trans_reg_C"/>
    <property type="match status" value="1"/>
</dbReference>
<dbReference type="CDD" id="cd17624">
    <property type="entry name" value="REC_OmpR_PmrA-like"/>
    <property type="match status" value="1"/>
</dbReference>
<dbReference type="SUPFAM" id="SSF46894">
    <property type="entry name" value="C-terminal effector domain of the bipartite response regulators"/>
    <property type="match status" value="1"/>
</dbReference>
<evidence type="ECO:0000259" key="9">
    <source>
        <dbReference type="PROSITE" id="PS51755"/>
    </source>
</evidence>
<keyword evidence="5" id="KW-0804">Transcription</keyword>
<dbReference type="EMBL" id="BBMS01000027">
    <property type="protein sequence ID" value="GAL27241.1"/>
    <property type="molecule type" value="Genomic_DNA"/>
</dbReference>
<keyword evidence="3" id="KW-0805">Transcription regulation</keyword>
<evidence type="ECO:0000256" key="6">
    <source>
        <dbReference type="PROSITE-ProRule" id="PRU00169"/>
    </source>
</evidence>
<dbReference type="InterPro" id="IPR001789">
    <property type="entry name" value="Sig_transdc_resp-reg_receiver"/>
</dbReference>
<dbReference type="InterPro" id="IPR001867">
    <property type="entry name" value="OmpR/PhoB-type_DNA-bd"/>
</dbReference>
<keyword evidence="11" id="KW-1185">Reference proteome</keyword>
<evidence type="ECO:0000256" key="7">
    <source>
        <dbReference type="PROSITE-ProRule" id="PRU01091"/>
    </source>
</evidence>
<keyword evidence="2" id="KW-0902">Two-component regulatory system</keyword>
<evidence type="ECO:0000256" key="5">
    <source>
        <dbReference type="ARBA" id="ARBA00023163"/>
    </source>
</evidence>
<dbReference type="SUPFAM" id="SSF52172">
    <property type="entry name" value="CheY-like"/>
    <property type="match status" value="1"/>
</dbReference>
<feature type="DNA-binding region" description="OmpR/PhoB-type" evidence="7">
    <location>
        <begin position="155"/>
        <end position="263"/>
    </location>
</feature>
<dbReference type="CDD" id="cd00383">
    <property type="entry name" value="trans_reg_C"/>
    <property type="match status" value="1"/>
</dbReference>
<dbReference type="PROSITE" id="PS50110">
    <property type="entry name" value="RESPONSE_REGULATORY"/>
    <property type="match status" value="1"/>
</dbReference>
<feature type="modified residue" description="4-aspartylphosphate" evidence="6">
    <location>
        <position position="75"/>
    </location>
</feature>
<dbReference type="Gene3D" id="3.40.50.2300">
    <property type="match status" value="1"/>
</dbReference>
<evidence type="ECO:0000313" key="10">
    <source>
        <dbReference type="EMBL" id="GAL27241.1"/>
    </source>
</evidence>
<evidence type="ECO:0000256" key="4">
    <source>
        <dbReference type="ARBA" id="ARBA00023125"/>
    </source>
</evidence>
<feature type="domain" description="Response regulatory" evidence="8">
    <location>
        <begin position="26"/>
        <end position="140"/>
    </location>
</feature>
<organism evidence="10 11">
    <name type="scientific">Vibrio variabilis</name>
    <dbReference type="NCBI Taxonomy" id="990271"/>
    <lineage>
        <taxon>Bacteria</taxon>
        <taxon>Pseudomonadati</taxon>
        <taxon>Pseudomonadota</taxon>
        <taxon>Gammaproteobacteria</taxon>
        <taxon>Vibrionales</taxon>
        <taxon>Vibrionaceae</taxon>
        <taxon>Vibrio</taxon>
    </lineage>
</organism>
<evidence type="ECO:0000256" key="1">
    <source>
        <dbReference type="ARBA" id="ARBA00022553"/>
    </source>
</evidence>
<dbReference type="Pfam" id="PF00072">
    <property type="entry name" value="Response_reg"/>
    <property type="match status" value="1"/>
</dbReference>
<comment type="caution">
    <text evidence="10">The sequence shown here is derived from an EMBL/GenBank/DDBJ whole genome shotgun (WGS) entry which is preliminary data.</text>
</comment>
<dbReference type="Pfam" id="PF00486">
    <property type="entry name" value="Trans_reg_C"/>
    <property type="match status" value="1"/>
</dbReference>
<proteinExistence type="predicted"/>
<gene>
    <name evidence="10" type="ORF">JCM19239_2053</name>
</gene>
<feature type="domain" description="OmpR/PhoB-type" evidence="9">
    <location>
        <begin position="155"/>
        <end position="263"/>
    </location>
</feature>
<name>A0ABQ0JES2_9VIBR</name>
<sequence length="264" mass="29836">MASQLNRSSFSADASLDADAVLKTASILLVEDDDDLAELVQMHLKFQGHQVTRVSQCGEARQCYSAQPFDLVILDRGLPDGDGIDVCHSLRRVQDWTPVLMLTARDSEMDKVDGLEAGVDDYITKPFSVLEFQARVRNILRRQARPDTEESQPEDDAMIFGPLEIRPNQHTVSLHGKEIALTATEFTLLHFLASRPGRVYSKDELLDHVWHTNHSGYHHTVCSTINRLRTKLTVETAVTQPSKERDEQHFVHTVWGVGYKFQSL</sequence>
<dbReference type="InterPro" id="IPR011006">
    <property type="entry name" value="CheY-like_superfamily"/>
</dbReference>
<evidence type="ECO:0000256" key="3">
    <source>
        <dbReference type="ARBA" id="ARBA00023015"/>
    </source>
</evidence>
<dbReference type="Proteomes" id="UP000029223">
    <property type="component" value="Unassembled WGS sequence"/>
</dbReference>
<dbReference type="PANTHER" id="PTHR48111">
    <property type="entry name" value="REGULATOR OF RPOS"/>
    <property type="match status" value="1"/>
</dbReference>
<dbReference type="SMART" id="SM00448">
    <property type="entry name" value="REC"/>
    <property type="match status" value="1"/>
</dbReference>
<accession>A0ABQ0JES2</accession>
<dbReference type="InterPro" id="IPR036388">
    <property type="entry name" value="WH-like_DNA-bd_sf"/>
</dbReference>
<dbReference type="GO" id="GO:0003677">
    <property type="term" value="F:DNA binding"/>
    <property type="evidence" value="ECO:0007669"/>
    <property type="project" value="UniProtKB-KW"/>
</dbReference>
<keyword evidence="4 7" id="KW-0238">DNA-binding</keyword>